<dbReference type="EMBL" id="SDHZ01000002">
    <property type="protein sequence ID" value="RXK83757.1"/>
    <property type="molecule type" value="Genomic_DNA"/>
</dbReference>
<dbReference type="GO" id="GO:0016788">
    <property type="term" value="F:hydrolase activity, acting on ester bonds"/>
    <property type="evidence" value="ECO:0007669"/>
    <property type="project" value="UniProtKB-ARBA"/>
</dbReference>
<reference evidence="2 3" key="1">
    <citation type="submission" date="2019-01" db="EMBL/GenBank/DDBJ databases">
        <title>Filimonas sp. strain TTM-71.</title>
        <authorList>
            <person name="Chen W.-M."/>
        </authorList>
    </citation>
    <scope>NUCLEOTIDE SEQUENCE [LARGE SCALE GENOMIC DNA]</scope>
    <source>
        <strain evidence="2 3">TTM-71</strain>
    </source>
</reference>
<evidence type="ECO:0008006" key="4">
    <source>
        <dbReference type="Google" id="ProtNLM"/>
    </source>
</evidence>
<proteinExistence type="predicted"/>
<feature type="chain" id="PRO_5020975825" description="SGNH hydrolase-type esterase domain-containing protein" evidence="1">
    <location>
        <begin position="20"/>
        <end position="216"/>
    </location>
</feature>
<name>A0A4Q1D7S2_9BACT</name>
<evidence type="ECO:0000256" key="1">
    <source>
        <dbReference type="SAM" id="SignalP"/>
    </source>
</evidence>
<sequence length="216" mass="25057">MKNYFLLLFTCCFLVTANAQQGHHEKEIRAFERQDSISFPKKGQLLFTGSSSIRLWDDFETRFRDYATFRRGFGGGHLYEIPLYASRIIFPYKPSKVFLYAGENDIASGIKADSVFHTFKRVFALMNDSLPATQFYFISAKPSPSREKFSAETIKFNNLVARFIASQKYSKWTFVDVFKPMLGKDGKPMPGLFKKDNLHMLSSGYDIWHKQLKPYM</sequence>
<accession>A0A4Q1D7S2</accession>
<dbReference type="Proteomes" id="UP000290545">
    <property type="component" value="Unassembled WGS sequence"/>
</dbReference>
<keyword evidence="1" id="KW-0732">Signal</keyword>
<protein>
    <recommendedName>
        <fullName evidence="4">SGNH hydrolase-type esterase domain-containing protein</fullName>
    </recommendedName>
</protein>
<keyword evidence="3" id="KW-1185">Reference proteome</keyword>
<organism evidence="2 3">
    <name type="scientific">Filimonas effusa</name>
    <dbReference type="NCBI Taxonomy" id="2508721"/>
    <lineage>
        <taxon>Bacteria</taxon>
        <taxon>Pseudomonadati</taxon>
        <taxon>Bacteroidota</taxon>
        <taxon>Chitinophagia</taxon>
        <taxon>Chitinophagales</taxon>
        <taxon>Chitinophagaceae</taxon>
        <taxon>Filimonas</taxon>
    </lineage>
</organism>
<dbReference type="AlphaFoldDB" id="A0A4Q1D7S2"/>
<dbReference type="SUPFAM" id="SSF52266">
    <property type="entry name" value="SGNH hydrolase"/>
    <property type="match status" value="1"/>
</dbReference>
<feature type="signal peptide" evidence="1">
    <location>
        <begin position="1"/>
        <end position="19"/>
    </location>
</feature>
<evidence type="ECO:0000313" key="3">
    <source>
        <dbReference type="Proteomes" id="UP000290545"/>
    </source>
</evidence>
<dbReference type="RefSeq" id="WP_129004809.1">
    <property type="nucleotide sequence ID" value="NZ_SDHZ01000002.1"/>
</dbReference>
<dbReference type="InterPro" id="IPR036514">
    <property type="entry name" value="SGNH_hydro_sf"/>
</dbReference>
<dbReference type="OrthoDB" id="9790057at2"/>
<evidence type="ECO:0000313" key="2">
    <source>
        <dbReference type="EMBL" id="RXK83757.1"/>
    </source>
</evidence>
<comment type="caution">
    <text evidence="2">The sequence shown here is derived from an EMBL/GenBank/DDBJ whole genome shotgun (WGS) entry which is preliminary data.</text>
</comment>
<dbReference type="Gene3D" id="3.40.50.1110">
    <property type="entry name" value="SGNH hydrolase"/>
    <property type="match status" value="1"/>
</dbReference>
<gene>
    <name evidence="2" type="ORF">ESB13_16910</name>
</gene>